<evidence type="ECO:0000256" key="4">
    <source>
        <dbReference type="ARBA" id="ARBA00023136"/>
    </source>
</evidence>
<gene>
    <name evidence="10" type="ORF">CAAN4_H24256</name>
</gene>
<sequence>MLPVVLTTIWFVFTGFYGVHSIHIEDPQESTIKTNGVGGFDPEYPFNNVVNSFFPLDALVEYENEETNETTRVISRYASFSAAVDTSLISTYRIFPNNGCSKRLNESVIPSDYYHKIIVLKRGDCTFVEKVENILDSGLNPSAIIIGNNEPSTGLITMYSGTFNLDGGIRTPILFVTLEDFMVLSKLQYETGDFNDINLTITTASIGSWLNLVLSMALSPPLMILMFYMMIKCWQKLRKKQMSRSNLKLVNSLPVYIYNINHLIPTNRFKDYLKLTNQSEPKRVNSTDDLPSLDTTPLISKTNSSSSSIINYMINGVDIKELASSMKILLAPEDYFPAYKCSICLDGFKPLQSKVLVLDCKHFYHQKCLSNWLINFRRSCPLCNTLFRSRQDLNSPNFGTFEFESQTSGDILESENVSLLSNSSMNERFDPLSTSSPIEGQPEVTEETRDTVTDTITSTTQNSSVTSSFYSAVSNVIESNQEFTRPTSYQMYSRESPILLESTSYSTGGGGTSIDEDFQTPQYGSFISNNGSSHDVSLGDETDEEPTNTSEITIHGGRDVE</sequence>
<dbReference type="SUPFAM" id="SSF57850">
    <property type="entry name" value="RING/U-box"/>
    <property type="match status" value="1"/>
</dbReference>
<keyword evidence="5" id="KW-0862">Zinc</keyword>
<feature type="region of interest" description="Disordered" evidence="6">
    <location>
        <begin position="502"/>
        <end position="561"/>
    </location>
</feature>
<dbReference type="Proteomes" id="UP001497600">
    <property type="component" value="Chromosome H"/>
</dbReference>
<organism evidence="10 11">
    <name type="scientific">[Candida] anglica</name>
    <dbReference type="NCBI Taxonomy" id="148631"/>
    <lineage>
        <taxon>Eukaryota</taxon>
        <taxon>Fungi</taxon>
        <taxon>Dikarya</taxon>
        <taxon>Ascomycota</taxon>
        <taxon>Saccharomycotina</taxon>
        <taxon>Pichiomycetes</taxon>
        <taxon>Debaryomycetaceae</taxon>
        <taxon>Kurtzmaniella</taxon>
    </lineage>
</organism>
<feature type="domain" description="RING-type" evidence="9">
    <location>
        <begin position="341"/>
        <end position="384"/>
    </location>
</feature>
<reference evidence="10 11" key="1">
    <citation type="submission" date="2024-01" db="EMBL/GenBank/DDBJ databases">
        <authorList>
            <consortium name="Genoscope - CEA"/>
            <person name="William W."/>
        </authorList>
    </citation>
    <scope>NUCLEOTIDE SEQUENCE [LARGE SCALE GENOMIC DNA]</scope>
    <source>
        <strain evidence="10 11">29B2s-10</strain>
    </source>
</reference>
<dbReference type="SMART" id="SM00184">
    <property type="entry name" value="RING"/>
    <property type="match status" value="1"/>
</dbReference>
<evidence type="ECO:0000256" key="7">
    <source>
        <dbReference type="SAM" id="Phobius"/>
    </source>
</evidence>
<feature type="region of interest" description="Disordered" evidence="6">
    <location>
        <begin position="428"/>
        <end position="460"/>
    </location>
</feature>
<evidence type="ECO:0000256" key="8">
    <source>
        <dbReference type="SAM" id="SignalP"/>
    </source>
</evidence>
<dbReference type="InterPro" id="IPR013083">
    <property type="entry name" value="Znf_RING/FYVE/PHD"/>
</dbReference>
<evidence type="ECO:0000313" key="11">
    <source>
        <dbReference type="Proteomes" id="UP001497600"/>
    </source>
</evidence>
<evidence type="ECO:0000256" key="3">
    <source>
        <dbReference type="ARBA" id="ARBA00022989"/>
    </source>
</evidence>
<protein>
    <recommendedName>
        <fullName evidence="9">RING-type domain-containing protein</fullName>
    </recommendedName>
</protein>
<dbReference type="PANTHER" id="PTHR22765">
    <property type="entry name" value="RING FINGER AND PROTEASE ASSOCIATED DOMAIN-CONTAINING"/>
    <property type="match status" value="1"/>
</dbReference>
<dbReference type="Pfam" id="PF13639">
    <property type="entry name" value="zf-RING_2"/>
    <property type="match status" value="1"/>
</dbReference>
<accession>A0ABP0EN08</accession>
<feature type="chain" id="PRO_5045668992" description="RING-type domain-containing protein" evidence="8">
    <location>
        <begin position="22"/>
        <end position="561"/>
    </location>
</feature>
<dbReference type="InterPro" id="IPR003137">
    <property type="entry name" value="PA_domain"/>
</dbReference>
<evidence type="ECO:0000256" key="1">
    <source>
        <dbReference type="ARBA" id="ARBA00004370"/>
    </source>
</evidence>
<dbReference type="PROSITE" id="PS50089">
    <property type="entry name" value="ZF_RING_2"/>
    <property type="match status" value="1"/>
</dbReference>
<keyword evidence="2 7" id="KW-0812">Transmembrane</keyword>
<evidence type="ECO:0000256" key="6">
    <source>
        <dbReference type="SAM" id="MobiDB-lite"/>
    </source>
</evidence>
<dbReference type="Gene3D" id="3.50.30.30">
    <property type="match status" value="1"/>
</dbReference>
<comment type="subcellular location">
    <subcellularLocation>
        <location evidence="1">Membrane</location>
    </subcellularLocation>
</comment>
<evidence type="ECO:0000259" key="9">
    <source>
        <dbReference type="PROSITE" id="PS50089"/>
    </source>
</evidence>
<feature type="compositionally biased region" description="Polar residues" evidence="6">
    <location>
        <begin position="519"/>
        <end position="535"/>
    </location>
</feature>
<name>A0ABP0EN08_9ASCO</name>
<keyword evidence="11" id="KW-1185">Reference proteome</keyword>
<keyword evidence="3 7" id="KW-1133">Transmembrane helix</keyword>
<dbReference type="Gene3D" id="3.30.40.10">
    <property type="entry name" value="Zinc/RING finger domain, C3HC4 (zinc finger)"/>
    <property type="match status" value="1"/>
</dbReference>
<keyword evidence="4 7" id="KW-0472">Membrane</keyword>
<keyword evidence="5" id="KW-0479">Metal-binding</keyword>
<evidence type="ECO:0000256" key="2">
    <source>
        <dbReference type="ARBA" id="ARBA00022692"/>
    </source>
</evidence>
<keyword evidence="8" id="KW-0732">Signal</keyword>
<dbReference type="EMBL" id="OZ004260">
    <property type="protein sequence ID" value="CAK7922231.1"/>
    <property type="molecule type" value="Genomic_DNA"/>
</dbReference>
<proteinExistence type="predicted"/>
<dbReference type="PANTHER" id="PTHR22765:SF416">
    <property type="entry name" value="E3 UBIQUITIN-PROTEIN LIGASE GODZILLA"/>
    <property type="match status" value="1"/>
</dbReference>
<feature type="signal peptide" evidence="8">
    <location>
        <begin position="1"/>
        <end position="21"/>
    </location>
</feature>
<evidence type="ECO:0000256" key="5">
    <source>
        <dbReference type="PROSITE-ProRule" id="PRU00175"/>
    </source>
</evidence>
<dbReference type="InterPro" id="IPR001841">
    <property type="entry name" value="Znf_RING"/>
</dbReference>
<dbReference type="Pfam" id="PF02225">
    <property type="entry name" value="PA"/>
    <property type="match status" value="1"/>
</dbReference>
<evidence type="ECO:0000313" key="10">
    <source>
        <dbReference type="EMBL" id="CAK7922231.1"/>
    </source>
</evidence>
<dbReference type="InterPro" id="IPR051826">
    <property type="entry name" value="E3_ubiquitin-ligase_domain"/>
</dbReference>
<keyword evidence="5" id="KW-0863">Zinc-finger</keyword>
<feature type="transmembrane region" description="Helical" evidence="7">
    <location>
        <begin position="209"/>
        <end position="231"/>
    </location>
</feature>